<evidence type="ECO:0008006" key="2">
    <source>
        <dbReference type="Google" id="ProtNLM"/>
    </source>
</evidence>
<protein>
    <recommendedName>
        <fullName evidence="2">TolC family protein</fullName>
    </recommendedName>
</protein>
<gene>
    <name evidence="1" type="ORF">METZ01_LOCUS477928</name>
</gene>
<dbReference type="PANTHER" id="PTHR30203">
    <property type="entry name" value="OUTER MEMBRANE CATION EFFLUX PROTEIN"/>
    <property type="match status" value="1"/>
</dbReference>
<dbReference type="SUPFAM" id="SSF56954">
    <property type="entry name" value="Outer membrane efflux proteins (OEP)"/>
    <property type="match status" value="1"/>
</dbReference>
<dbReference type="GO" id="GO:0015562">
    <property type="term" value="F:efflux transmembrane transporter activity"/>
    <property type="evidence" value="ECO:0007669"/>
    <property type="project" value="InterPro"/>
</dbReference>
<sequence>LDNPDIPVSAPYKLQLALLELENQSAQLEDGLRFARSALAWKTGLSEADDFVLADELSPTDTALPSIEELHSRGLQQRPEWRHLQAGLAARHAQEQAARSAYYPQVFLSGGIRYAVAPGRTDQHNPFVKDEFNLFNGGVFLGLRQSFEWDMLGADLDKARAKRLQLEALQTTAAQGIRVDIRRAYDEYHASTREVATALKARNLTREWLQLAQDEYELEPGSVKELVSAFEALAASEESYYRA</sequence>
<dbReference type="Pfam" id="PF02321">
    <property type="entry name" value="OEP"/>
    <property type="match status" value="1"/>
</dbReference>
<organism evidence="1">
    <name type="scientific">marine metagenome</name>
    <dbReference type="NCBI Taxonomy" id="408172"/>
    <lineage>
        <taxon>unclassified sequences</taxon>
        <taxon>metagenomes</taxon>
        <taxon>ecological metagenomes</taxon>
    </lineage>
</organism>
<dbReference type="InterPro" id="IPR003423">
    <property type="entry name" value="OMP_efflux"/>
</dbReference>
<accession>A0A383BYS5</accession>
<dbReference type="AlphaFoldDB" id="A0A383BYS5"/>
<feature type="non-terminal residue" evidence="1">
    <location>
        <position position="243"/>
    </location>
</feature>
<dbReference type="EMBL" id="UINC01204380">
    <property type="protein sequence ID" value="SVE25074.1"/>
    <property type="molecule type" value="Genomic_DNA"/>
</dbReference>
<reference evidence="1" key="1">
    <citation type="submission" date="2018-05" db="EMBL/GenBank/DDBJ databases">
        <authorList>
            <person name="Lanie J.A."/>
            <person name="Ng W.-L."/>
            <person name="Kazmierczak K.M."/>
            <person name="Andrzejewski T.M."/>
            <person name="Davidsen T.M."/>
            <person name="Wayne K.J."/>
            <person name="Tettelin H."/>
            <person name="Glass J.I."/>
            <person name="Rusch D."/>
            <person name="Podicherti R."/>
            <person name="Tsui H.-C.T."/>
            <person name="Winkler M.E."/>
        </authorList>
    </citation>
    <scope>NUCLEOTIDE SEQUENCE</scope>
</reference>
<dbReference type="InterPro" id="IPR010131">
    <property type="entry name" value="MdtP/NodT-like"/>
</dbReference>
<name>A0A383BYS5_9ZZZZ</name>
<feature type="non-terminal residue" evidence="1">
    <location>
        <position position="1"/>
    </location>
</feature>
<proteinExistence type="predicted"/>
<dbReference type="PANTHER" id="PTHR30203:SF29">
    <property type="entry name" value="PROTEIN CYAE"/>
    <property type="match status" value="1"/>
</dbReference>
<dbReference type="Gene3D" id="1.20.1600.10">
    <property type="entry name" value="Outer membrane efflux proteins (OEP)"/>
    <property type="match status" value="1"/>
</dbReference>
<evidence type="ECO:0000313" key="1">
    <source>
        <dbReference type="EMBL" id="SVE25074.1"/>
    </source>
</evidence>